<dbReference type="InterPro" id="IPR051325">
    <property type="entry name" value="Nudix_hydrolase_domain"/>
</dbReference>
<dbReference type="GO" id="GO:0006167">
    <property type="term" value="P:AMP biosynthetic process"/>
    <property type="evidence" value="ECO:0007669"/>
    <property type="project" value="TreeGrafter"/>
</dbReference>
<evidence type="ECO:0000256" key="1">
    <source>
        <dbReference type="ARBA" id="ARBA00001946"/>
    </source>
</evidence>
<dbReference type="GO" id="GO:0004081">
    <property type="term" value="F:bis(5'-nucleosyl)-tetraphosphatase (asymmetrical) activity"/>
    <property type="evidence" value="ECO:0007669"/>
    <property type="project" value="TreeGrafter"/>
</dbReference>
<dbReference type="PROSITE" id="PS51462">
    <property type="entry name" value="NUDIX"/>
    <property type="match status" value="1"/>
</dbReference>
<comment type="cofactor">
    <cofactor evidence="1">
        <name>Mg(2+)</name>
        <dbReference type="ChEBI" id="CHEBI:18420"/>
    </cofactor>
</comment>
<dbReference type="CDD" id="cd04662">
    <property type="entry name" value="NUDIX_Hydrolase"/>
    <property type="match status" value="1"/>
</dbReference>
<dbReference type="EMBL" id="JACIJF010000015">
    <property type="protein sequence ID" value="MBB5712265.1"/>
    <property type="molecule type" value="Genomic_DNA"/>
</dbReference>
<dbReference type="InterPro" id="IPR000086">
    <property type="entry name" value="NUDIX_hydrolase_dom"/>
</dbReference>
<organism evidence="4 5">
    <name type="scientific">Sphingomonas xinjiangensis</name>
    <dbReference type="NCBI Taxonomy" id="643568"/>
    <lineage>
        <taxon>Bacteria</taxon>
        <taxon>Pseudomonadati</taxon>
        <taxon>Pseudomonadota</taxon>
        <taxon>Alphaproteobacteria</taxon>
        <taxon>Sphingomonadales</taxon>
        <taxon>Sphingomonadaceae</taxon>
        <taxon>Sphingomonas</taxon>
    </lineage>
</organism>
<accession>A0A840YIJ4</accession>
<dbReference type="AlphaFoldDB" id="A0A840YIJ4"/>
<keyword evidence="5" id="KW-1185">Reference proteome</keyword>
<evidence type="ECO:0000256" key="2">
    <source>
        <dbReference type="ARBA" id="ARBA00022801"/>
    </source>
</evidence>
<keyword evidence="2 4" id="KW-0378">Hydrolase</keyword>
<dbReference type="Gene3D" id="3.90.79.10">
    <property type="entry name" value="Nucleoside Triphosphate Pyrophosphohydrolase"/>
    <property type="match status" value="1"/>
</dbReference>
<evidence type="ECO:0000313" key="4">
    <source>
        <dbReference type="EMBL" id="MBB5712265.1"/>
    </source>
</evidence>
<proteinExistence type="predicted"/>
<dbReference type="SUPFAM" id="SSF55811">
    <property type="entry name" value="Nudix"/>
    <property type="match status" value="1"/>
</dbReference>
<dbReference type="Pfam" id="PF00293">
    <property type="entry name" value="NUDIX"/>
    <property type="match status" value="1"/>
</dbReference>
<sequence>MPKRSAGILLYRRLEGVVQVLLVHPGGPFWRNKDVGAWQIPKGEIEADEAPLRAALREVAEEIGVAVAGTPCPLGTIRQAGGKIVEAFLAKQDVDVAAIRSITFEMEWPPRSGKRAAFPEVDSARWLGLDEAEAVILASQRPLIDAARRLLEKNQARHHS</sequence>
<gene>
    <name evidence="4" type="ORF">FHT02_003523</name>
</gene>
<dbReference type="PANTHER" id="PTHR21340">
    <property type="entry name" value="DIADENOSINE 5,5-P1,P4-TETRAPHOSPHATE PYROPHOSPHOHYDROLASE MUTT"/>
    <property type="match status" value="1"/>
</dbReference>
<reference evidence="4 5" key="1">
    <citation type="submission" date="2020-08" db="EMBL/GenBank/DDBJ databases">
        <title>Genomic Encyclopedia of Type Strains, Phase IV (KMG-IV): sequencing the most valuable type-strain genomes for metagenomic binning, comparative biology and taxonomic classification.</title>
        <authorList>
            <person name="Goeker M."/>
        </authorList>
    </citation>
    <scope>NUCLEOTIDE SEQUENCE [LARGE SCALE GENOMIC DNA]</scope>
    <source>
        <strain evidence="4 5">DSM 26736</strain>
    </source>
</reference>
<dbReference type="InterPro" id="IPR020084">
    <property type="entry name" value="NUDIX_hydrolase_CS"/>
</dbReference>
<feature type="domain" description="Nudix hydrolase" evidence="3">
    <location>
        <begin position="1"/>
        <end position="151"/>
    </location>
</feature>
<dbReference type="Proteomes" id="UP000527143">
    <property type="component" value="Unassembled WGS sequence"/>
</dbReference>
<evidence type="ECO:0000313" key="5">
    <source>
        <dbReference type="Proteomes" id="UP000527143"/>
    </source>
</evidence>
<dbReference type="InterPro" id="IPR015797">
    <property type="entry name" value="NUDIX_hydrolase-like_dom_sf"/>
</dbReference>
<dbReference type="RefSeq" id="WP_184090520.1">
    <property type="nucleotide sequence ID" value="NZ_JACIJF010000015.1"/>
</dbReference>
<name>A0A840YIJ4_9SPHN</name>
<dbReference type="PROSITE" id="PS00893">
    <property type="entry name" value="NUDIX_BOX"/>
    <property type="match status" value="1"/>
</dbReference>
<dbReference type="GO" id="GO:0006754">
    <property type="term" value="P:ATP biosynthetic process"/>
    <property type="evidence" value="ECO:0007669"/>
    <property type="project" value="TreeGrafter"/>
</dbReference>
<dbReference type="PANTHER" id="PTHR21340:SF7">
    <property type="entry name" value="NUDIX HYDROLASE DOMAIN-CONTAINING PROTEIN"/>
    <property type="match status" value="1"/>
</dbReference>
<protein>
    <submittedName>
        <fullName evidence="4">Putative NUDIX family NTP pyrophosphohydrolase</fullName>
    </submittedName>
</protein>
<comment type="caution">
    <text evidence="4">The sequence shown here is derived from an EMBL/GenBank/DDBJ whole genome shotgun (WGS) entry which is preliminary data.</text>
</comment>
<evidence type="ECO:0000259" key="3">
    <source>
        <dbReference type="PROSITE" id="PS51462"/>
    </source>
</evidence>